<gene>
    <name evidence="2" type="ORF">GGQ87_000506</name>
</gene>
<dbReference type="AlphaFoldDB" id="A0A7X5YHX9"/>
<reference evidence="2 3" key="1">
    <citation type="submission" date="2020-03" db="EMBL/GenBank/DDBJ databases">
        <title>Genomic Encyclopedia of Type Strains, Phase IV (KMG-IV): sequencing the most valuable type-strain genomes for metagenomic binning, comparative biology and taxonomic classification.</title>
        <authorList>
            <person name="Goeker M."/>
        </authorList>
    </citation>
    <scope>NUCLEOTIDE SEQUENCE [LARGE SCALE GENOMIC DNA]</scope>
    <source>
        <strain evidence="2 3">DSM 4736</strain>
    </source>
</reference>
<dbReference type="Pfam" id="PF26624">
    <property type="entry name" value="DUF8200"/>
    <property type="match status" value="1"/>
</dbReference>
<proteinExistence type="predicted"/>
<evidence type="ECO:0008006" key="4">
    <source>
        <dbReference type="Google" id="ProtNLM"/>
    </source>
</evidence>
<evidence type="ECO:0000313" key="2">
    <source>
        <dbReference type="EMBL" id="NJC40248.1"/>
    </source>
</evidence>
<dbReference type="NCBIfam" id="NF047636">
    <property type="entry name" value="CC_3452_fam"/>
    <property type="match status" value="1"/>
</dbReference>
<evidence type="ECO:0000256" key="1">
    <source>
        <dbReference type="SAM" id="SignalP"/>
    </source>
</evidence>
<organism evidence="2 3">
    <name type="scientific">Brevundimonas alba</name>
    <dbReference type="NCBI Taxonomy" id="74314"/>
    <lineage>
        <taxon>Bacteria</taxon>
        <taxon>Pseudomonadati</taxon>
        <taxon>Pseudomonadota</taxon>
        <taxon>Alphaproteobacteria</taxon>
        <taxon>Caulobacterales</taxon>
        <taxon>Caulobacteraceae</taxon>
        <taxon>Brevundimonas</taxon>
    </lineage>
</organism>
<comment type="caution">
    <text evidence="2">The sequence shown here is derived from an EMBL/GenBank/DDBJ whole genome shotgun (WGS) entry which is preliminary data.</text>
</comment>
<dbReference type="InterPro" id="IPR058513">
    <property type="entry name" value="DUF8200"/>
</dbReference>
<dbReference type="RefSeq" id="WP_168045147.1">
    <property type="nucleotide sequence ID" value="NZ_JAATJM010000001.1"/>
</dbReference>
<sequence length="99" mass="10188">MLLMTLMSATLALTQPAPLLDAAATLASPGEARAVMLDGRSWACSPDGACLGRGSGASQPAVRECRRFVARVGAVTRYERAGVALTEAELAQCNAARPA</sequence>
<protein>
    <recommendedName>
        <fullName evidence="4">YARHG domain-containing protein</fullName>
    </recommendedName>
</protein>
<dbReference type="EMBL" id="JAATJM010000001">
    <property type="protein sequence ID" value="NJC40248.1"/>
    <property type="molecule type" value="Genomic_DNA"/>
</dbReference>
<evidence type="ECO:0000313" key="3">
    <source>
        <dbReference type="Proteomes" id="UP000587415"/>
    </source>
</evidence>
<keyword evidence="1" id="KW-0732">Signal</keyword>
<accession>A0A7X5YHX9</accession>
<keyword evidence="3" id="KW-1185">Reference proteome</keyword>
<feature type="signal peptide" evidence="1">
    <location>
        <begin position="1"/>
        <end position="17"/>
    </location>
</feature>
<dbReference type="Proteomes" id="UP000587415">
    <property type="component" value="Unassembled WGS sequence"/>
</dbReference>
<feature type="chain" id="PRO_5031357443" description="YARHG domain-containing protein" evidence="1">
    <location>
        <begin position="18"/>
        <end position="99"/>
    </location>
</feature>
<name>A0A7X5YHX9_9CAUL</name>
<dbReference type="InterPro" id="IPR058067">
    <property type="entry name" value="CC_3452-like"/>
</dbReference>